<evidence type="ECO:0000313" key="1">
    <source>
        <dbReference type="EMBL" id="GAH81860.1"/>
    </source>
</evidence>
<sequence length="172" mass="19886">MHQVTNHHNTTWPATKAELEQYSIATPYGVLTISNHGRRISFELFDDIRQSEHNIALHNYIQQLKRRGVTKFNNDHIAIPGANRSYSLVRGRAKLDAVYYRDGRIHELELKTTQQIGSERTHKQLLELAKHCHNLILVVRRGDQEEAATIVNMVGLATQIKVDTYEIYEEED</sequence>
<reference evidence="1" key="1">
    <citation type="journal article" date="2014" name="Front. Microbiol.">
        <title>High frequency of phylogenetically diverse reductive dehalogenase-homologous genes in deep subseafloor sedimentary metagenomes.</title>
        <authorList>
            <person name="Kawai M."/>
            <person name="Futagami T."/>
            <person name="Toyoda A."/>
            <person name="Takaki Y."/>
            <person name="Nishi S."/>
            <person name="Hori S."/>
            <person name="Arai W."/>
            <person name="Tsubouchi T."/>
            <person name="Morono Y."/>
            <person name="Uchiyama I."/>
            <person name="Ito T."/>
            <person name="Fujiyama A."/>
            <person name="Inagaki F."/>
            <person name="Takami H."/>
        </authorList>
    </citation>
    <scope>NUCLEOTIDE SEQUENCE</scope>
    <source>
        <strain evidence="1">Expedition CK06-06</strain>
    </source>
</reference>
<name>X1JK48_9ZZZZ</name>
<dbReference type="AlphaFoldDB" id="X1JK48"/>
<gene>
    <name evidence="1" type="ORF">S03H2_61224</name>
</gene>
<feature type="non-terminal residue" evidence="1">
    <location>
        <position position="172"/>
    </location>
</feature>
<protein>
    <submittedName>
        <fullName evidence="1">Uncharacterized protein</fullName>
    </submittedName>
</protein>
<proteinExistence type="predicted"/>
<organism evidence="1">
    <name type="scientific">marine sediment metagenome</name>
    <dbReference type="NCBI Taxonomy" id="412755"/>
    <lineage>
        <taxon>unclassified sequences</taxon>
        <taxon>metagenomes</taxon>
        <taxon>ecological metagenomes</taxon>
    </lineage>
</organism>
<accession>X1JK48</accession>
<comment type="caution">
    <text evidence="1">The sequence shown here is derived from an EMBL/GenBank/DDBJ whole genome shotgun (WGS) entry which is preliminary data.</text>
</comment>
<dbReference type="EMBL" id="BARU01039506">
    <property type="protein sequence ID" value="GAH81860.1"/>
    <property type="molecule type" value="Genomic_DNA"/>
</dbReference>